<dbReference type="AlphaFoldDB" id="A0A523USK1"/>
<reference evidence="1 2" key="1">
    <citation type="submission" date="2019-03" db="EMBL/GenBank/DDBJ databases">
        <title>Metabolic potential of uncultured bacteria and archaea associated with petroleum seepage in deep-sea sediments.</title>
        <authorList>
            <person name="Dong X."/>
            <person name="Hubert C."/>
        </authorList>
    </citation>
    <scope>NUCLEOTIDE SEQUENCE [LARGE SCALE GENOMIC DNA]</scope>
    <source>
        <strain evidence="1">E29_bin78</strain>
    </source>
</reference>
<comment type="caution">
    <text evidence="1">The sequence shown here is derived from an EMBL/GenBank/DDBJ whole genome shotgun (WGS) entry which is preliminary data.</text>
</comment>
<name>A0A523USK1_UNCAE</name>
<dbReference type="Proteomes" id="UP000320679">
    <property type="component" value="Unassembled WGS sequence"/>
</dbReference>
<dbReference type="InterPro" id="IPR027417">
    <property type="entry name" value="P-loop_NTPase"/>
</dbReference>
<dbReference type="GO" id="GO:0005524">
    <property type="term" value="F:ATP binding"/>
    <property type="evidence" value="ECO:0007669"/>
    <property type="project" value="UniProtKB-KW"/>
</dbReference>
<protein>
    <submittedName>
        <fullName evidence="1">ABC transporter ATP-binding protein</fullName>
    </submittedName>
</protein>
<evidence type="ECO:0000313" key="2">
    <source>
        <dbReference type="Proteomes" id="UP000320679"/>
    </source>
</evidence>
<keyword evidence="1" id="KW-0547">Nucleotide-binding</keyword>
<dbReference type="EMBL" id="SOJK01000174">
    <property type="protein sequence ID" value="TET45251.1"/>
    <property type="molecule type" value="Genomic_DNA"/>
</dbReference>
<gene>
    <name evidence="1" type="ORF">E3J59_04015</name>
</gene>
<organism evidence="1 2">
    <name type="scientific">Aerophobetes bacterium</name>
    <dbReference type="NCBI Taxonomy" id="2030807"/>
    <lineage>
        <taxon>Bacteria</taxon>
        <taxon>Candidatus Aerophobota</taxon>
    </lineage>
</organism>
<feature type="non-terminal residue" evidence="1">
    <location>
        <position position="39"/>
    </location>
</feature>
<keyword evidence="1" id="KW-0067">ATP-binding</keyword>
<evidence type="ECO:0000313" key="1">
    <source>
        <dbReference type="EMBL" id="TET45251.1"/>
    </source>
</evidence>
<accession>A0A523USK1</accession>
<sequence length="39" mass="4361">MRIKVEKLGKSFDGKVILDNINLEIQEKRVSCFIGPNGA</sequence>
<proteinExistence type="predicted"/>
<dbReference type="Gene3D" id="3.40.50.300">
    <property type="entry name" value="P-loop containing nucleotide triphosphate hydrolases"/>
    <property type="match status" value="1"/>
</dbReference>
<dbReference type="SUPFAM" id="SSF52540">
    <property type="entry name" value="P-loop containing nucleoside triphosphate hydrolases"/>
    <property type="match status" value="1"/>
</dbReference>